<evidence type="ECO:0000313" key="1">
    <source>
        <dbReference type="EMBL" id="VFQ43770.1"/>
    </source>
</evidence>
<name>A0A4U8YJY5_9BACT</name>
<gene>
    <name evidence="1" type="ORF">MSL71_14110</name>
</gene>
<keyword evidence="2" id="KW-1185">Reference proteome</keyword>
<sequence length="65" mass="7328">MNGVYVLSWALKKPHRRKSFGGITGETPVSPTEEKCFHFKMMGLGNPYHKFSLETKKMGDQSPPS</sequence>
<reference evidence="1 2" key="1">
    <citation type="submission" date="2019-03" db="EMBL/GenBank/DDBJ databases">
        <authorList>
            <person name="Nijsse B."/>
        </authorList>
    </citation>
    <scope>NUCLEOTIDE SEQUENCE [LARGE SCALE GENOMIC DNA]</scope>
    <source>
        <strain evidence="1">Desulfoluna butyratoxydans MSL71</strain>
    </source>
</reference>
<accession>A0A4U8YJY5</accession>
<dbReference type="Proteomes" id="UP000507962">
    <property type="component" value="Unassembled WGS sequence"/>
</dbReference>
<protein>
    <submittedName>
        <fullName evidence="1">Uncharacterized protein</fullName>
    </submittedName>
</protein>
<evidence type="ECO:0000313" key="2">
    <source>
        <dbReference type="Proteomes" id="UP000507962"/>
    </source>
</evidence>
<proteinExistence type="predicted"/>
<dbReference type="EMBL" id="CAADHO010000002">
    <property type="protein sequence ID" value="VFQ43770.1"/>
    <property type="molecule type" value="Genomic_DNA"/>
</dbReference>
<dbReference type="AlphaFoldDB" id="A0A4U8YJY5"/>
<organism evidence="1 2">
    <name type="scientific">Desulfoluna butyratoxydans</name>
    <dbReference type="NCBI Taxonomy" id="231438"/>
    <lineage>
        <taxon>Bacteria</taxon>
        <taxon>Pseudomonadati</taxon>
        <taxon>Thermodesulfobacteriota</taxon>
        <taxon>Desulfobacteria</taxon>
        <taxon>Desulfobacterales</taxon>
        <taxon>Desulfolunaceae</taxon>
        <taxon>Desulfoluna</taxon>
    </lineage>
</organism>